<dbReference type="InterPro" id="IPR036965">
    <property type="entry name" value="Terpene_synth_N_sf"/>
</dbReference>
<dbReference type="Gene3D" id="1.10.600.10">
    <property type="entry name" value="Farnesyl Diphosphate Synthase"/>
    <property type="match status" value="1"/>
</dbReference>
<gene>
    <name evidence="4" type="ORF">JCGZ_20295</name>
</gene>
<evidence type="ECO:0000313" key="5">
    <source>
        <dbReference type="Proteomes" id="UP000027138"/>
    </source>
</evidence>
<dbReference type="InterPro" id="IPR008949">
    <property type="entry name" value="Isoprenoid_synthase_dom_sf"/>
</dbReference>
<keyword evidence="2" id="KW-0460">Magnesium</keyword>
<dbReference type="InterPro" id="IPR008930">
    <property type="entry name" value="Terpenoid_cyclase/PrenylTrfase"/>
</dbReference>
<evidence type="ECO:0000256" key="1">
    <source>
        <dbReference type="ARBA" id="ARBA00001946"/>
    </source>
</evidence>
<organism evidence="4 5">
    <name type="scientific">Jatropha curcas</name>
    <name type="common">Barbados nut</name>
    <dbReference type="NCBI Taxonomy" id="180498"/>
    <lineage>
        <taxon>Eukaryota</taxon>
        <taxon>Viridiplantae</taxon>
        <taxon>Streptophyta</taxon>
        <taxon>Embryophyta</taxon>
        <taxon>Tracheophyta</taxon>
        <taxon>Spermatophyta</taxon>
        <taxon>Magnoliopsida</taxon>
        <taxon>eudicotyledons</taxon>
        <taxon>Gunneridae</taxon>
        <taxon>Pentapetalae</taxon>
        <taxon>rosids</taxon>
        <taxon>fabids</taxon>
        <taxon>Malpighiales</taxon>
        <taxon>Euphorbiaceae</taxon>
        <taxon>Crotonoideae</taxon>
        <taxon>Jatropheae</taxon>
        <taxon>Jatropha</taxon>
    </lineage>
</organism>
<evidence type="ECO:0000259" key="3">
    <source>
        <dbReference type="Pfam" id="PF01397"/>
    </source>
</evidence>
<dbReference type="Gene3D" id="1.50.10.130">
    <property type="entry name" value="Terpene synthase, N-terminal domain"/>
    <property type="match status" value="1"/>
</dbReference>
<dbReference type="InterPro" id="IPR050148">
    <property type="entry name" value="Terpene_synthase-like"/>
</dbReference>
<reference evidence="4 5" key="1">
    <citation type="journal article" date="2014" name="PLoS ONE">
        <title>Global Analysis of Gene Expression Profiles in Physic Nut (Jatropha curcas L.) Seedlings Exposed to Salt Stress.</title>
        <authorList>
            <person name="Zhang L."/>
            <person name="Zhang C."/>
            <person name="Wu P."/>
            <person name="Chen Y."/>
            <person name="Li M."/>
            <person name="Jiang H."/>
            <person name="Wu G."/>
        </authorList>
    </citation>
    <scope>NUCLEOTIDE SEQUENCE [LARGE SCALE GENOMIC DNA]</scope>
    <source>
        <strain evidence="5">cv. GZQX0401</strain>
        <tissue evidence="4">Young leaves</tissue>
    </source>
</reference>
<evidence type="ECO:0000313" key="4">
    <source>
        <dbReference type="EMBL" id="KDP27307.1"/>
    </source>
</evidence>
<dbReference type="Proteomes" id="UP000027138">
    <property type="component" value="Unassembled WGS sequence"/>
</dbReference>
<dbReference type="PANTHER" id="PTHR31225">
    <property type="entry name" value="OS04G0344100 PROTEIN-RELATED"/>
    <property type="match status" value="1"/>
</dbReference>
<dbReference type="EMBL" id="KK914858">
    <property type="protein sequence ID" value="KDP27307.1"/>
    <property type="molecule type" value="Genomic_DNA"/>
</dbReference>
<dbReference type="PANTHER" id="PTHR31225:SF252">
    <property type="entry name" value="TERPENE SYNTHASE 12-RELATED"/>
    <property type="match status" value="1"/>
</dbReference>
<dbReference type="SUPFAM" id="SSF48239">
    <property type="entry name" value="Terpenoid cyclases/Protein prenyltransferases"/>
    <property type="match status" value="1"/>
</dbReference>
<name>A0A067JTU9_JATCU</name>
<dbReference type="InterPro" id="IPR001906">
    <property type="entry name" value="Terpene_synth_N"/>
</dbReference>
<dbReference type="GO" id="GO:0010333">
    <property type="term" value="F:terpene synthase activity"/>
    <property type="evidence" value="ECO:0007669"/>
    <property type="project" value="InterPro"/>
</dbReference>
<dbReference type="Pfam" id="PF01397">
    <property type="entry name" value="Terpene_synth"/>
    <property type="match status" value="1"/>
</dbReference>
<dbReference type="OrthoDB" id="1936865at2759"/>
<protein>
    <recommendedName>
        <fullName evidence="3">Terpene synthase N-terminal domain-containing protein</fullName>
    </recommendedName>
</protein>
<dbReference type="GO" id="GO:0016114">
    <property type="term" value="P:terpenoid biosynthetic process"/>
    <property type="evidence" value="ECO:0007669"/>
    <property type="project" value="InterPro"/>
</dbReference>
<keyword evidence="5" id="KW-1185">Reference proteome</keyword>
<dbReference type="AlphaFoldDB" id="A0A067JTU9"/>
<accession>A0A067JTU9</accession>
<proteinExistence type="predicted"/>
<sequence>MASLPRLYSHFLQAKRDMTIYPSQKRSSSNNILIINRHITSSLSSQISEPAIQRKSANYQPTTWSYNFVQSLNNVNADRMYKEKAKKLEEEVRSLIKDEDTESLAILEMVDDIQRLGLGHRFQNDIKQILEGIWCLEGVNYTYKAQKTSLHASALTFRLLRQHGYQFSQDVFRDFMDEKGQILASLKEDANGILSLYEASYLALEGELLLDKAIAETSILLKNIQSNGSEESYIKESIRRTLELPLHQRALMLDARWYIELYSKKEDANHKLLELAKLDFNMRQSVLQRDLKDIYRYEVKKI</sequence>
<feature type="domain" description="Terpene synthase N-terminal" evidence="3">
    <location>
        <begin position="64"/>
        <end position="242"/>
    </location>
</feature>
<dbReference type="STRING" id="180498.A0A067JTU9"/>
<comment type="cofactor">
    <cofactor evidence="1">
        <name>Mg(2+)</name>
        <dbReference type="ChEBI" id="CHEBI:18420"/>
    </cofactor>
</comment>
<evidence type="ECO:0000256" key="2">
    <source>
        <dbReference type="ARBA" id="ARBA00022842"/>
    </source>
</evidence>